<dbReference type="AlphaFoldDB" id="A0A1G6VB44"/>
<keyword evidence="2" id="KW-1185">Reference proteome</keyword>
<gene>
    <name evidence="1" type="ORF">SAMN04487996_101197</name>
</gene>
<dbReference type="OrthoDB" id="965746at2"/>
<evidence type="ECO:0000313" key="1">
    <source>
        <dbReference type="EMBL" id="SDD50920.1"/>
    </source>
</evidence>
<sequence length="60" mass="6781">MKSRNSLTVPKVTVDPNLDNLHKSKVVVEKLRRTNEFISKHGLPKEYYQSQGLTAPDSNA</sequence>
<reference evidence="2" key="1">
    <citation type="submission" date="2016-10" db="EMBL/GenBank/DDBJ databases">
        <authorList>
            <person name="Varghese N."/>
            <person name="Submissions S."/>
        </authorList>
    </citation>
    <scope>NUCLEOTIDE SEQUENCE [LARGE SCALE GENOMIC DNA]</scope>
    <source>
        <strain evidence="2">DSM 25329</strain>
    </source>
</reference>
<dbReference type="Proteomes" id="UP000198748">
    <property type="component" value="Unassembled WGS sequence"/>
</dbReference>
<dbReference type="EMBL" id="FNAN01000001">
    <property type="protein sequence ID" value="SDD50920.1"/>
    <property type="molecule type" value="Genomic_DNA"/>
</dbReference>
<dbReference type="STRING" id="659014.SAMN04487996_101197"/>
<protein>
    <submittedName>
        <fullName evidence="1">Uncharacterized protein</fullName>
    </submittedName>
</protein>
<proteinExistence type="predicted"/>
<accession>A0A1G6VB44</accession>
<evidence type="ECO:0000313" key="2">
    <source>
        <dbReference type="Proteomes" id="UP000198748"/>
    </source>
</evidence>
<name>A0A1G6VB44_9BACT</name>
<dbReference type="RefSeq" id="WP_143016767.1">
    <property type="nucleotide sequence ID" value="NZ_FNAN01000001.1"/>
</dbReference>
<organism evidence="1 2">
    <name type="scientific">Dyadobacter soli</name>
    <dbReference type="NCBI Taxonomy" id="659014"/>
    <lineage>
        <taxon>Bacteria</taxon>
        <taxon>Pseudomonadati</taxon>
        <taxon>Bacteroidota</taxon>
        <taxon>Cytophagia</taxon>
        <taxon>Cytophagales</taxon>
        <taxon>Spirosomataceae</taxon>
        <taxon>Dyadobacter</taxon>
    </lineage>
</organism>